<sequence>MADESIRPTLLSSLQTTTASSSVNLSTAALHPFSTAAEPTISFLRSLIDTTEHLAHSTNVHLVTDSVIRNSKTVSTLRQQTAGQNSLHLTSNHVAQIIAATRESSTSYGEDIPPDSSKVAEWCIARIVAWATAAGMQVFPDADGDGRRMLSLSGPVLVLDVVLTERPRIAVASVHASYAVPHGAGGATGSVSLDGYLADTLGAFVEEVQKAEDADVEEASRRGKRVSESLQYLMQLDKLAMREGDAGIRWFSDVDALGAILEGFAQSEAEAVASTFVQSAAPLDILLLRGHALPLPYLHSPTLSFLVHISPLTYLSLKRSAPAVPPVPALPPIDIPFAHLRTVLGSHPNLRGATTVTLSLAPVKTSIRPPPSADIPTLTQRPTFALAPAAVAFQHTLPVSAEAPDSDQHLWTLDFTRGGASRGVVMSQSRMRDIEVVVNPLSQLGHMTNADSMTFGTGSWVDLLLNPPSTPISPEHYSAVYTSPNGLHPPLVLRLTAPEEPGYLLERVHVYDLKEVYGILEIVREQCWLNEILTGCDWTPEGLLEETVDESQEATEDELQAILNGTYPPIKMPVNVYLPTASALVLSCPEHPPIPGLIDIVIAYDASRPRGVAIDVRGAMSADIHVDVLEEAVRRGGAFGLPGRVWAGAQRAP</sequence>
<comment type="caution">
    <text evidence="1">The sequence shown here is derived from an EMBL/GenBank/DDBJ whole genome shotgun (WGS) entry which is preliminary data.</text>
</comment>
<accession>A0ACB8RKY8</accession>
<reference evidence="1" key="1">
    <citation type="submission" date="2021-02" db="EMBL/GenBank/DDBJ databases">
        <authorList>
            <consortium name="DOE Joint Genome Institute"/>
            <person name="Ahrendt S."/>
            <person name="Looney B.P."/>
            <person name="Miyauchi S."/>
            <person name="Morin E."/>
            <person name="Drula E."/>
            <person name="Courty P.E."/>
            <person name="Chicoki N."/>
            <person name="Fauchery L."/>
            <person name="Kohler A."/>
            <person name="Kuo A."/>
            <person name="Labutti K."/>
            <person name="Pangilinan J."/>
            <person name="Lipzen A."/>
            <person name="Riley R."/>
            <person name="Andreopoulos W."/>
            <person name="He G."/>
            <person name="Johnson J."/>
            <person name="Barry K.W."/>
            <person name="Grigoriev I.V."/>
            <person name="Nagy L."/>
            <person name="Hibbett D."/>
            <person name="Henrissat B."/>
            <person name="Matheny P.B."/>
            <person name="Labbe J."/>
            <person name="Martin F."/>
        </authorList>
    </citation>
    <scope>NUCLEOTIDE SEQUENCE</scope>
    <source>
        <strain evidence="1">FP105234-sp</strain>
    </source>
</reference>
<name>A0ACB8RKY8_9AGAM</name>
<proteinExistence type="predicted"/>
<evidence type="ECO:0000313" key="1">
    <source>
        <dbReference type="EMBL" id="KAI0044331.1"/>
    </source>
</evidence>
<dbReference type="Proteomes" id="UP000814033">
    <property type="component" value="Unassembled WGS sequence"/>
</dbReference>
<reference evidence="1" key="2">
    <citation type="journal article" date="2022" name="New Phytol.">
        <title>Evolutionary transition to the ectomycorrhizal habit in the genomes of a hyperdiverse lineage of mushroom-forming fungi.</title>
        <authorList>
            <person name="Looney B."/>
            <person name="Miyauchi S."/>
            <person name="Morin E."/>
            <person name="Drula E."/>
            <person name="Courty P.E."/>
            <person name="Kohler A."/>
            <person name="Kuo A."/>
            <person name="LaButti K."/>
            <person name="Pangilinan J."/>
            <person name="Lipzen A."/>
            <person name="Riley R."/>
            <person name="Andreopoulos W."/>
            <person name="He G."/>
            <person name="Johnson J."/>
            <person name="Nolan M."/>
            <person name="Tritt A."/>
            <person name="Barry K.W."/>
            <person name="Grigoriev I.V."/>
            <person name="Nagy L.G."/>
            <person name="Hibbett D."/>
            <person name="Henrissat B."/>
            <person name="Matheny P.B."/>
            <person name="Labbe J."/>
            <person name="Martin F.M."/>
        </authorList>
    </citation>
    <scope>NUCLEOTIDE SEQUENCE</scope>
    <source>
        <strain evidence="1">FP105234-sp</strain>
    </source>
</reference>
<evidence type="ECO:0000313" key="2">
    <source>
        <dbReference type="Proteomes" id="UP000814033"/>
    </source>
</evidence>
<keyword evidence="2" id="KW-1185">Reference proteome</keyword>
<dbReference type="EMBL" id="MU275986">
    <property type="protein sequence ID" value="KAI0044331.1"/>
    <property type="molecule type" value="Genomic_DNA"/>
</dbReference>
<gene>
    <name evidence="1" type="ORF">FA95DRAFT_1497228</name>
</gene>
<protein>
    <submittedName>
        <fullName evidence="1">Uncharacterized protein</fullName>
    </submittedName>
</protein>
<organism evidence="1 2">
    <name type="scientific">Auriscalpium vulgare</name>
    <dbReference type="NCBI Taxonomy" id="40419"/>
    <lineage>
        <taxon>Eukaryota</taxon>
        <taxon>Fungi</taxon>
        <taxon>Dikarya</taxon>
        <taxon>Basidiomycota</taxon>
        <taxon>Agaricomycotina</taxon>
        <taxon>Agaricomycetes</taxon>
        <taxon>Russulales</taxon>
        <taxon>Auriscalpiaceae</taxon>
        <taxon>Auriscalpium</taxon>
    </lineage>
</organism>